<reference evidence="1" key="1">
    <citation type="journal article" date="2022" name="bioRxiv">
        <title>Sequencing and chromosome-scale assembly of the giantPleurodeles waltlgenome.</title>
        <authorList>
            <person name="Brown T."/>
            <person name="Elewa A."/>
            <person name="Iarovenko S."/>
            <person name="Subramanian E."/>
            <person name="Araus A.J."/>
            <person name="Petzold A."/>
            <person name="Susuki M."/>
            <person name="Suzuki K.-i.T."/>
            <person name="Hayashi T."/>
            <person name="Toyoda A."/>
            <person name="Oliveira C."/>
            <person name="Osipova E."/>
            <person name="Leigh N.D."/>
            <person name="Simon A."/>
            <person name="Yun M.H."/>
        </authorList>
    </citation>
    <scope>NUCLEOTIDE SEQUENCE</scope>
    <source>
        <strain evidence="1">20211129_DDA</strain>
        <tissue evidence="1">Liver</tissue>
    </source>
</reference>
<accession>A0AAV7NMT1</accession>
<evidence type="ECO:0000313" key="2">
    <source>
        <dbReference type="Proteomes" id="UP001066276"/>
    </source>
</evidence>
<name>A0AAV7NMT1_PLEWA</name>
<dbReference type="EMBL" id="JANPWB010000012">
    <property type="protein sequence ID" value="KAJ1117241.1"/>
    <property type="molecule type" value="Genomic_DNA"/>
</dbReference>
<dbReference type="Proteomes" id="UP001066276">
    <property type="component" value="Chromosome 8"/>
</dbReference>
<dbReference type="AlphaFoldDB" id="A0AAV7NMT1"/>
<sequence length="91" mass="10293">MFRLRRQLPVFISFVTPPGHAVLFLDMRPRRGEIVGPQEDSDELSFGLRFTCLYDALPPHGMTPMSVSVSISYTGRPTDQLTVTNSLRPRD</sequence>
<evidence type="ECO:0000313" key="1">
    <source>
        <dbReference type="EMBL" id="KAJ1117241.1"/>
    </source>
</evidence>
<organism evidence="1 2">
    <name type="scientific">Pleurodeles waltl</name>
    <name type="common">Iberian ribbed newt</name>
    <dbReference type="NCBI Taxonomy" id="8319"/>
    <lineage>
        <taxon>Eukaryota</taxon>
        <taxon>Metazoa</taxon>
        <taxon>Chordata</taxon>
        <taxon>Craniata</taxon>
        <taxon>Vertebrata</taxon>
        <taxon>Euteleostomi</taxon>
        <taxon>Amphibia</taxon>
        <taxon>Batrachia</taxon>
        <taxon>Caudata</taxon>
        <taxon>Salamandroidea</taxon>
        <taxon>Salamandridae</taxon>
        <taxon>Pleurodelinae</taxon>
        <taxon>Pleurodeles</taxon>
    </lineage>
</organism>
<comment type="caution">
    <text evidence="1">The sequence shown here is derived from an EMBL/GenBank/DDBJ whole genome shotgun (WGS) entry which is preliminary data.</text>
</comment>
<proteinExistence type="predicted"/>
<keyword evidence="2" id="KW-1185">Reference proteome</keyword>
<protein>
    <submittedName>
        <fullName evidence="1">Uncharacterized protein</fullName>
    </submittedName>
</protein>
<gene>
    <name evidence="1" type="ORF">NDU88_005441</name>
</gene>